<keyword evidence="5" id="KW-0040">ANK repeat</keyword>
<dbReference type="EMBL" id="MN740962">
    <property type="protein sequence ID" value="QHU20135.1"/>
    <property type="molecule type" value="Genomic_DNA"/>
</dbReference>
<dbReference type="PANTHER" id="PTHR24180">
    <property type="entry name" value="CYCLIN-DEPENDENT KINASE INHIBITOR 2C-RELATED"/>
    <property type="match status" value="1"/>
</dbReference>
<evidence type="ECO:0000256" key="5">
    <source>
        <dbReference type="ARBA" id="ARBA00023043"/>
    </source>
</evidence>
<keyword evidence="4" id="KW-0862">Zinc</keyword>
<sequence>MESIELLVASLKISENAYNFLLKCQNESGTNAIESIINFTASNQDEFKTLASFVFEIFAQNGNLDAMKFMVEQGKIDPGVDSSALLYACQTGKIDIVQYLIENGADPAINGNLPIIFACANGHKDVVIKLISHGADVHAFDETPLIMAIRYGHKDIFKLLYEEYGANPYAQNNIIFKEACLSGNISMLQLYFELGIQILRDGVLLLSVCAGLGFSDILQLLIENGVNPKDQNLLAFATAVEYDKIDSLSFLCEVLPEDEKLSGSELRHLLKHAEDFGVNFRSECCKFLRKALNITFESQFPIDIDIVDQCPVCLGNSNLILGCRHCICGDCLQQLNDNLCPFCRIYIDRLLIKRRK</sequence>
<dbReference type="SMART" id="SM00184">
    <property type="entry name" value="RING"/>
    <property type="match status" value="1"/>
</dbReference>
<keyword evidence="2" id="KW-0677">Repeat</keyword>
<dbReference type="Gene3D" id="3.30.40.10">
    <property type="entry name" value="Zinc/RING finger domain, C3HC4 (zinc finger)"/>
    <property type="match status" value="1"/>
</dbReference>
<dbReference type="GO" id="GO:0008270">
    <property type="term" value="F:zinc ion binding"/>
    <property type="evidence" value="ECO:0007669"/>
    <property type="project" value="UniProtKB-KW"/>
</dbReference>
<reference evidence="7" key="1">
    <citation type="journal article" date="2020" name="Nature">
        <title>Giant virus diversity and host interactions through global metagenomics.</title>
        <authorList>
            <person name="Schulz F."/>
            <person name="Roux S."/>
            <person name="Paez-Espino D."/>
            <person name="Jungbluth S."/>
            <person name="Walsh D.A."/>
            <person name="Denef V.J."/>
            <person name="McMahon K.D."/>
            <person name="Konstantinidis K.T."/>
            <person name="Eloe-Fadrosh E.A."/>
            <person name="Kyrpides N.C."/>
            <person name="Woyke T."/>
        </authorList>
    </citation>
    <scope>NUCLEOTIDE SEQUENCE</scope>
    <source>
        <strain evidence="7">GVMAG-S-3300013014-136</strain>
    </source>
</reference>
<dbReference type="InterPro" id="IPR001841">
    <property type="entry name" value="Znf_RING"/>
</dbReference>
<evidence type="ECO:0000256" key="4">
    <source>
        <dbReference type="ARBA" id="ARBA00022833"/>
    </source>
</evidence>
<dbReference type="AlphaFoldDB" id="A0A6C0KQ55"/>
<protein>
    <recommendedName>
        <fullName evidence="6">RING-type domain-containing protein</fullName>
    </recommendedName>
</protein>
<dbReference type="InterPro" id="IPR036770">
    <property type="entry name" value="Ankyrin_rpt-contain_sf"/>
</dbReference>
<proteinExistence type="predicted"/>
<dbReference type="SUPFAM" id="SSF48403">
    <property type="entry name" value="Ankyrin repeat"/>
    <property type="match status" value="1"/>
</dbReference>
<dbReference type="InterPro" id="IPR051637">
    <property type="entry name" value="Ank_repeat_dom-contain_49"/>
</dbReference>
<dbReference type="InterPro" id="IPR017907">
    <property type="entry name" value="Znf_RING_CS"/>
</dbReference>
<name>A0A6C0KQ55_9ZZZZ</name>
<evidence type="ECO:0000313" key="7">
    <source>
        <dbReference type="EMBL" id="QHU20135.1"/>
    </source>
</evidence>
<dbReference type="Pfam" id="PF12796">
    <property type="entry name" value="Ank_2"/>
    <property type="match status" value="2"/>
</dbReference>
<dbReference type="SUPFAM" id="SSF57850">
    <property type="entry name" value="RING/U-box"/>
    <property type="match status" value="1"/>
</dbReference>
<dbReference type="InterPro" id="IPR013083">
    <property type="entry name" value="Znf_RING/FYVE/PHD"/>
</dbReference>
<accession>A0A6C0KQ55</accession>
<evidence type="ECO:0000259" key="6">
    <source>
        <dbReference type="PROSITE" id="PS50089"/>
    </source>
</evidence>
<organism evidence="7">
    <name type="scientific">viral metagenome</name>
    <dbReference type="NCBI Taxonomy" id="1070528"/>
    <lineage>
        <taxon>unclassified sequences</taxon>
        <taxon>metagenomes</taxon>
        <taxon>organismal metagenomes</taxon>
    </lineage>
</organism>
<dbReference type="InterPro" id="IPR002110">
    <property type="entry name" value="Ankyrin_rpt"/>
</dbReference>
<evidence type="ECO:0000256" key="3">
    <source>
        <dbReference type="ARBA" id="ARBA00022771"/>
    </source>
</evidence>
<feature type="domain" description="RING-type" evidence="6">
    <location>
        <begin position="310"/>
        <end position="344"/>
    </location>
</feature>
<keyword evidence="1" id="KW-0479">Metal-binding</keyword>
<dbReference type="SMART" id="SM00248">
    <property type="entry name" value="ANK"/>
    <property type="match status" value="5"/>
</dbReference>
<dbReference type="PANTHER" id="PTHR24180:SF45">
    <property type="entry name" value="POLY [ADP-RIBOSE] POLYMERASE TANKYRASE"/>
    <property type="match status" value="1"/>
</dbReference>
<evidence type="ECO:0000256" key="2">
    <source>
        <dbReference type="ARBA" id="ARBA00022737"/>
    </source>
</evidence>
<dbReference type="PROSITE" id="PS50089">
    <property type="entry name" value="ZF_RING_2"/>
    <property type="match status" value="1"/>
</dbReference>
<evidence type="ECO:0000256" key="1">
    <source>
        <dbReference type="ARBA" id="ARBA00022723"/>
    </source>
</evidence>
<dbReference type="Gene3D" id="1.25.40.20">
    <property type="entry name" value="Ankyrin repeat-containing domain"/>
    <property type="match status" value="1"/>
</dbReference>
<dbReference type="PROSITE" id="PS00518">
    <property type="entry name" value="ZF_RING_1"/>
    <property type="match status" value="1"/>
</dbReference>
<keyword evidence="3" id="KW-0863">Zinc-finger</keyword>
<dbReference type="PROSITE" id="PS50297">
    <property type="entry name" value="ANK_REP_REGION"/>
    <property type="match status" value="2"/>
</dbReference>
<dbReference type="PROSITE" id="PS50088">
    <property type="entry name" value="ANK_REPEAT"/>
    <property type="match status" value="2"/>
</dbReference>